<keyword evidence="3" id="KW-1185">Reference proteome</keyword>
<proteinExistence type="predicted"/>
<dbReference type="Proteomes" id="UP001595711">
    <property type="component" value="Unassembled WGS sequence"/>
</dbReference>
<evidence type="ECO:0000313" key="2">
    <source>
        <dbReference type="EMBL" id="MFC3676107.1"/>
    </source>
</evidence>
<sequence>MMVPWAAVAFIRITGDAPMCLVRILLVSVLMAGAAGFALAADDMHQHQQHMPQQQMPMGDRAAQQAASDERQLVTYPEALRIRTLANMRNHLLALSEIQEALATSDFDKAADIAESRLGMNSLSLHGAHEVAPFMPEGMQLAGTAMHHAASRFALAAKDAGVTGDMKSALSALAMTTQACTACHSAYRLQ</sequence>
<dbReference type="InterPro" id="IPR010980">
    <property type="entry name" value="Cyt_c/b562"/>
</dbReference>
<keyword evidence="1" id="KW-0732">Signal</keyword>
<evidence type="ECO:0000313" key="3">
    <source>
        <dbReference type="Proteomes" id="UP001595711"/>
    </source>
</evidence>
<feature type="signal peptide" evidence="1">
    <location>
        <begin position="1"/>
        <end position="40"/>
    </location>
</feature>
<feature type="chain" id="PRO_5046477219" description="Cytochrome c" evidence="1">
    <location>
        <begin position="41"/>
        <end position="190"/>
    </location>
</feature>
<evidence type="ECO:0000256" key="1">
    <source>
        <dbReference type="SAM" id="SignalP"/>
    </source>
</evidence>
<name>A0ABV7VH50_9PROT</name>
<dbReference type="SUPFAM" id="SSF47175">
    <property type="entry name" value="Cytochromes"/>
    <property type="match status" value="1"/>
</dbReference>
<reference evidence="3" key="1">
    <citation type="journal article" date="2019" name="Int. J. Syst. Evol. Microbiol.">
        <title>The Global Catalogue of Microorganisms (GCM) 10K type strain sequencing project: providing services to taxonomists for standard genome sequencing and annotation.</title>
        <authorList>
            <consortium name="The Broad Institute Genomics Platform"/>
            <consortium name="The Broad Institute Genome Sequencing Center for Infectious Disease"/>
            <person name="Wu L."/>
            <person name="Ma J."/>
        </authorList>
    </citation>
    <scope>NUCLEOTIDE SEQUENCE [LARGE SCALE GENOMIC DNA]</scope>
    <source>
        <strain evidence="3">KCTC 42182</strain>
    </source>
</reference>
<accession>A0ABV7VH50</accession>
<dbReference type="RefSeq" id="WP_379726090.1">
    <property type="nucleotide sequence ID" value="NZ_JBHRYJ010000002.1"/>
</dbReference>
<dbReference type="EMBL" id="JBHRYJ010000002">
    <property type="protein sequence ID" value="MFC3676107.1"/>
    <property type="molecule type" value="Genomic_DNA"/>
</dbReference>
<organism evidence="2 3">
    <name type="scientific">Ferrovibrio xuzhouensis</name>
    <dbReference type="NCBI Taxonomy" id="1576914"/>
    <lineage>
        <taxon>Bacteria</taxon>
        <taxon>Pseudomonadati</taxon>
        <taxon>Pseudomonadota</taxon>
        <taxon>Alphaproteobacteria</taxon>
        <taxon>Rhodospirillales</taxon>
        <taxon>Rhodospirillaceae</taxon>
        <taxon>Ferrovibrio</taxon>
    </lineage>
</organism>
<gene>
    <name evidence="2" type="ORF">ACFOOQ_11170</name>
</gene>
<evidence type="ECO:0008006" key="4">
    <source>
        <dbReference type="Google" id="ProtNLM"/>
    </source>
</evidence>
<protein>
    <recommendedName>
        <fullName evidence="4">Cytochrome c</fullName>
    </recommendedName>
</protein>
<comment type="caution">
    <text evidence="2">The sequence shown here is derived from an EMBL/GenBank/DDBJ whole genome shotgun (WGS) entry which is preliminary data.</text>
</comment>